<feature type="domain" description="VIT" evidence="3">
    <location>
        <begin position="54"/>
        <end position="182"/>
    </location>
</feature>
<dbReference type="Gene3D" id="3.40.50.410">
    <property type="entry name" value="von Willebrand factor, type A domain"/>
    <property type="match status" value="1"/>
</dbReference>
<dbReference type="NCBIfam" id="TIGR03867">
    <property type="entry name" value="MprA_tail"/>
    <property type="match status" value="1"/>
</dbReference>
<dbReference type="SMART" id="SM00327">
    <property type="entry name" value="VWA"/>
    <property type="match status" value="1"/>
</dbReference>
<evidence type="ECO:0000259" key="2">
    <source>
        <dbReference type="PROSITE" id="PS50234"/>
    </source>
</evidence>
<dbReference type="SMART" id="SM00609">
    <property type="entry name" value="VIT"/>
    <property type="match status" value="1"/>
</dbReference>
<dbReference type="InterPro" id="IPR021206">
    <property type="entry name" value="MprA_tail"/>
</dbReference>
<dbReference type="EMBL" id="CP036318">
    <property type="protein sequence ID" value="QDV54675.1"/>
    <property type="molecule type" value="Genomic_DNA"/>
</dbReference>
<dbReference type="PANTHER" id="PTHR45737">
    <property type="entry name" value="VON WILLEBRAND FACTOR A DOMAIN-CONTAINING PROTEIN 5A"/>
    <property type="match status" value="1"/>
</dbReference>
<evidence type="ECO:0000313" key="4">
    <source>
        <dbReference type="EMBL" id="QDV54675.1"/>
    </source>
</evidence>
<feature type="region of interest" description="Disordered" evidence="1">
    <location>
        <begin position="652"/>
        <end position="711"/>
    </location>
</feature>
<organism evidence="4 5">
    <name type="scientific">Rosistilla oblonga</name>
    <dbReference type="NCBI Taxonomy" id="2527990"/>
    <lineage>
        <taxon>Bacteria</taxon>
        <taxon>Pseudomonadati</taxon>
        <taxon>Planctomycetota</taxon>
        <taxon>Planctomycetia</taxon>
        <taxon>Pirellulales</taxon>
        <taxon>Pirellulaceae</taxon>
        <taxon>Rosistilla</taxon>
    </lineage>
</organism>
<dbReference type="PROSITE" id="PS50234">
    <property type="entry name" value="VWFA"/>
    <property type="match status" value="1"/>
</dbReference>
<evidence type="ECO:0000256" key="1">
    <source>
        <dbReference type="SAM" id="MobiDB-lite"/>
    </source>
</evidence>
<dbReference type="PROSITE" id="PS51468">
    <property type="entry name" value="VIT"/>
    <property type="match status" value="1"/>
</dbReference>
<evidence type="ECO:0000259" key="3">
    <source>
        <dbReference type="PROSITE" id="PS51468"/>
    </source>
</evidence>
<proteinExistence type="predicted"/>
<sequence length="738" mass="81206">MNIASIASPPIDRSSLRRDRRTSNLFAAESRQLVGLLVVAVASVGVLFARPADAAGMLVADGGLGGVLEIKQQDVRVTINNGIAVTQIDQVFVNTENRIVEALYTFPVPRGASVSNFSMWISGKEMIGEVVEKQRAREIYNSYKRVRRDPGLLEQVDFKQFEMRIFPIAAGAEQRVRIEYYQELQLDHDWGTYVYPLATQTAGRPIDTRVQGRFSMNLELLSEVPLQELRSESHKDDFVIVNHTESYAQASMELTEGDLSRDIVLAFQTKRPQTGVDVVASWPEGEDGYFMMTITPGEDLSSTMEAMDYVFLLDISGSMARDEKLAISRRSVAAFIESLSPEDRFECLAFNLQPTPLFQEARAATADNLEVANEFFAAQRARGGTVLGPALKLAYGYRDADRPLNVVLLSDGLTEPGEQSELLRLIGARPDGVRVFCVGVGNEVNRPLLDQIATRAGGLAAFVSTEDSFRRQAHLMRQKLVRPAIANLSVDFADSRISEVEPQRLGNLFYGTPLRLLGRFSAGGPAQVTMKGEIQGSPWEQTVEIPLPTERSKADNSLIERMWAFRKVSRLLDEERGGSGSRQAEIVRLCEGYSIVSPYASMLVLENDAEYKRWKIQQRNATRLSRDRASQKQVADKLAALRDRSQEYLVSTPAKPAATNPPAANNQDAANNQSIPAGNSPEPATPGQSRSRRGVDLDVRPFSGGGGGAIDPITATLAISAAGAAAWARRRRNRPAKV</sequence>
<dbReference type="RefSeq" id="WP_145282316.1">
    <property type="nucleotide sequence ID" value="NZ_CP036318.1"/>
</dbReference>
<dbReference type="AlphaFoldDB" id="A0A518INL6"/>
<keyword evidence="5" id="KW-1185">Reference proteome</keyword>
<name>A0A518INL6_9BACT</name>
<gene>
    <name evidence="4" type="ORF">Mal33_06300</name>
</gene>
<dbReference type="InterPro" id="IPR013694">
    <property type="entry name" value="VIT"/>
</dbReference>
<feature type="compositionally biased region" description="Low complexity" evidence="1">
    <location>
        <begin position="653"/>
        <end position="672"/>
    </location>
</feature>
<dbReference type="PANTHER" id="PTHR45737:SF6">
    <property type="entry name" value="VON WILLEBRAND FACTOR A DOMAIN-CONTAINING PROTEIN 5A"/>
    <property type="match status" value="1"/>
</dbReference>
<reference evidence="4 5" key="1">
    <citation type="submission" date="2019-02" db="EMBL/GenBank/DDBJ databases">
        <title>Deep-cultivation of Planctomycetes and their phenomic and genomic characterization uncovers novel biology.</title>
        <authorList>
            <person name="Wiegand S."/>
            <person name="Jogler M."/>
            <person name="Boedeker C."/>
            <person name="Pinto D."/>
            <person name="Vollmers J."/>
            <person name="Rivas-Marin E."/>
            <person name="Kohn T."/>
            <person name="Peeters S.H."/>
            <person name="Heuer A."/>
            <person name="Rast P."/>
            <person name="Oberbeckmann S."/>
            <person name="Bunk B."/>
            <person name="Jeske O."/>
            <person name="Meyerdierks A."/>
            <person name="Storesund J.E."/>
            <person name="Kallscheuer N."/>
            <person name="Luecker S."/>
            <person name="Lage O.M."/>
            <person name="Pohl T."/>
            <person name="Merkel B.J."/>
            <person name="Hornburger P."/>
            <person name="Mueller R.-W."/>
            <person name="Bruemmer F."/>
            <person name="Labrenz M."/>
            <person name="Spormann A.M."/>
            <person name="Op den Camp H."/>
            <person name="Overmann J."/>
            <person name="Amann R."/>
            <person name="Jetten M.S.M."/>
            <person name="Mascher T."/>
            <person name="Medema M.H."/>
            <person name="Devos D.P."/>
            <person name="Kaster A.-K."/>
            <person name="Ovreas L."/>
            <person name="Rohde M."/>
            <person name="Galperin M.Y."/>
            <person name="Jogler C."/>
        </authorList>
    </citation>
    <scope>NUCLEOTIDE SEQUENCE [LARGE SCALE GENOMIC DNA]</scope>
    <source>
        <strain evidence="4 5">Mal33</strain>
    </source>
</reference>
<dbReference type="InterPro" id="IPR002035">
    <property type="entry name" value="VWF_A"/>
</dbReference>
<accession>A0A518INL6</accession>
<dbReference type="Pfam" id="PF13768">
    <property type="entry name" value="VWA_3"/>
    <property type="match status" value="1"/>
</dbReference>
<dbReference type="SUPFAM" id="SSF53300">
    <property type="entry name" value="vWA-like"/>
    <property type="match status" value="1"/>
</dbReference>
<protein>
    <submittedName>
        <fullName evidence="4">Vault protein inter-alpha-trypsin</fullName>
    </submittedName>
</protein>
<evidence type="ECO:0000313" key="5">
    <source>
        <dbReference type="Proteomes" id="UP000316770"/>
    </source>
</evidence>
<feature type="domain" description="VWFA" evidence="2">
    <location>
        <begin position="308"/>
        <end position="480"/>
    </location>
</feature>
<dbReference type="InterPro" id="IPR036465">
    <property type="entry name" value="vWFA_dom_sf"/>
</dbReference>
<dbReference type="Proteomes" id="UP000316770">
    <property type="component" value="Chromosome"/>
</dbReference>
<dbReference type="Pfam" id="PF08487">
    <property type="entry name" value="VIT"/>
    <property type="match status" value="1"/>
</dbReference>